<reference evidence="3" key="1">
    <citation type="submission" date="2018-11" db="EMBL/GenBank/DDBJ databases">
        <authorList>
            <consortium name="Pathogen Informatics"/>
        </authorList>
    </citation>
    <scope>NUCLEOTIDE SEQUENCE</scope>
</reference>
<dbReference type="GO" id="GO:0005730">
    <property type="term" value="C:nucleolus"/>
    <property type="evidence" value="ECO:0007669"/>
    <property type="project" value="TreeGrafter"/>
</dbReference>
<dbReference type="AlphaFoldDB" id="A0A3S5BS64"/>
<dbReference type="Pfam" id="PF17777">
    <property type="entry name" value="RL10P_insert"/>
    <property type="match status" value="1"/>
</dbReference>
<dbReference type="InterPro" id="IPR043141">
    <property type="entry name" value="Ribosomal_uL10-like_sf"/>
</dbReference>
<dbReference type="EMBL" id="CAAALY010254462">
    <property type="protein sequence ID" value="VEL37268.1"/>
    <property type="molecule type" value="Genomic_DNA"/>
</dbReference>
<dbReference type="Pfam" id="PF00466">
    <property type="entry name" value="Ribosomal_L10"/>
    <property type="match status" value="1"/>
</dbReference>
<keyword evidence="4" id="KW-1185">Reference proteome</keyword>
<dbReference type="PANTHER" id="PTHR45841:SF1">
    <property type="entry name" value="MRNA TURNOVER PROTEIN 4 HOMOLOG"/>
    <property type="match status" value="1"/>
</dbReference>
<evidence type="ECO:0000256" key="1">
    <source>
        <dbReference type="ARBA" id="ARBA00008889"/>
    </source>
</evidence>
<gene>
    <name evidence="3" type="ORF">PXEA_LOCUS30708</name>
</gene>
<comment type="similarity">
    <text evidence="1">Belongs to the universal ribosomal protein uL10 family.</text>
</comment>
<dbReference type="GO" id="GO:0003723">
    <property type="term" value="F:RNA binding"/>
    <property type="evidence" value="ECO:0007669"/>
    <property type="project" value="TreeGrafter"/>
</dbReference>
<dbReference type="PANTHER" id="PTHR45841">
    <property type="entry name" value="MRNA TURNOVER PROTEIN 4 MRTO4"/>
    <property type="match status" value="1"/>
</dbReference>
<comment type="caution">
    <text evidence="3">The sequence shown here is derived from an EMBL/GenBank/DDBJ whole genome shotgun (WGS) entry which is preliminary data.</text>
</comment>
<dbReference type="Gene3D" id="3.30.70.1730">
    <property type="match status" value="1"/>
</dbReference>
<evidence type="ECO:0000313" key="4">
    <source>
        <dbReference type="Proteomes" id="UP000784294"/>
    </source>
</evidence>
<name>A0A3S5BS64_9PLAT</name>
<dbReference type="OrthoDB" id="10262308at2759"/>
<dbReference type="Gene3D" id="3.90.105.20">
    <property type="match status" value="1"/>
</dbReference>
<organism evidence="3 4">
    <name type="scientific">Protopolystoma xenopodis</name>
    <dbReference type="NCBI Taxonomy" id="117903"/>
    <lineage>
        <taxon>Eukaryota</taxon>
        <taxon>Metazoa</taxon>
        <taxon>Spiralia</taxon>
        <taxon>Lophotrochozoa</taxon>
        <taxon>Platyhelminthes</taxon>
        <taxon>Monogenea</taxon>
        <taxon>Polyopisthocotylea</taxon>
        <taxon>Polystomatidea</taxon>
        <taxon>Polystomatidae</taxon>
        <taxon>Protopolystoma</taxon>
    </lineage>
</organism>
<dbReference type="GO" id="GO:0000956">
    <property type="term" value="P:nuclear-transcribed mRNA catabolic process"/>
    <property type="evidence" value="ECO:0007669"/>
    <property type="project" value="TreeGrafter"/>
</dbReference>
<evidence type="ECO:0000259" key="2">
    <source>
        <dbReference type="Pfam" id="PF17777"/>
    </source>
</evidence>
<dbReference type="GO" id="GO:0042273">
    <property type="term" value="P:ribosomal large subunit biogenesis"/>
    <property type="evidence" value="ECO:0007669"/>
    <property type="project" value="TreeGrafter"/>
</dbReference>
<feature type="domain" description="Large ribosomal subunit protein uL10-like insertion" evidence="2">
    <location>
        <begin position="119"/>
        <end position="167"/>
    </location>
</feature>
<dbReference type="InterPro" id="IPR051742">
    <property type="entry name" value="Ribosome_Assembly_uL10"/>
</dbReference>
<dbReference type="GO" id="GO:0006364">
    <property type="term" value="P:rRNA processing"/>
    <property type="evidence" value="ECO:0007669"/>
    <property type="project" value="TreeGrafter"/>
</dbReference>
<dbReference type="GO" id="GO:0030687">
    <property type="term" value="C:preribosome, large subunit precursor"/>
    <property type="evidence" value="ECO:0007669"/>
    <property type="project" value="TreeGrafter"/>
</dbReference>
<dbReference type="Proteomes" id="UP000784294">
    <property type="component" value="Unassembled WGS sequence"/>
</dbReference>
<evidence type="ECO:0000313" key="3">
    <source>
        <dbReference type="EMBL" id="VEL37268.1"/>
    </source>
</evidence>
<protein>
    <recommendedName>
        <fullName evidence="2">Large ribosomal subunit protein uL10-like insertion domain-containing protein</fullName>
    </recommendedName>
</protein>
<dbReference type="SUPFAM" id="SSF160369">
    <property type="entry name" value="Ribosomal protein L10-like"/>
    <property type="match status" value="1"/>
</dbReference>
<dbReference type="InterPro" id="IPR001790">
    <property type="entry name" value="Ribosomal_uL10"/>
</dbReference>
<dbReference type="InterPro" id="IPR043164">
    <property type="entry name" value="Ribosomal_uL10-like_insert_sf"/>
</dbReference>
<proteinExistence type="inferred from homology"/>
<dbReference type="InterPro" id="IPR040637">
    <property type="entry name" value="Ribosomal_uL10-like_insert"/>
</dbReference>
<accession>A0A3S5BS64</accession>
<sequence>MPVSKRDKKGSPFILIFLVDLTKLREQFDQYKAIYVLRIQNPRNDKISHLRAELIDSKLIHGRNTLISIALGINKSSEYKPGMHKLVKFIKHQCCILLTNCSYIDLRNTFNALRAQDFARPGLPASQKVYLSKGPVHRFSHTLEPELRRLGLPVKLIRGIVHLEKDCKKYFDIQMSEFRVNILASWSLENGTTDLSESDISDQVTSLHPVIKVSCECLDDKQYHFVLTPIECLPDDNVLVDVSGSSNKITENKKTDKPSSKAVGMEF</sequence>